<organism evidence="13 14">
    <name type="scientific">Candidatus Aphodomorpha intestinavium</name>
    <dbReference type="NCBI Taxonomy" id="2840672"/>
    <lineage>
        <taxon>Bacteria</taxon>
        <taxon>Bacillati</taxon>
        <taxon>Bacillota</taxon>
        <taxon>Clostridia</taxon>
        <taxon>Eubacteriales</taxon>
        <taxon>Candidatus Aphodomorpha</taxon>
    </lineage>
</organism>
<evidence type="ECO:0000256" key="3">
    <source>
        <dbReference type="ARBA" id="ARBA00022448"/>
    </source>
</evidence>
<protein>
    <recommendedName>
        <fullName evidence="15">Magnesium transporter</fullName>
    </recommendedName>
</protein>
<comment type="function">
    <text evidence="11">Mediates influx of magnesium ions. Alternates between open and closed states. Activated by low cytoplasmic Mg(2+) levels. Inactive when cytoplasmic Mg(2+) levels are high.</text>
</comment>
<comment type="caution">
    <text evidence="13">The sequence shown here is derived from an EMBL/GenBank/DDBJ whole genome shotgun (WGS) entry which is preliminary data.</text>
</comment>
<dbReference type="GO" id="GO:0005886">
    <property type="term" value="C:plasma membrane"/>
    <property type="evidence" value="ECO:0007669"/>
    <property type="project" value="UniProtKB-SubCell"/>
</dbReference>
<keyword evidence="9 12" id="KW-0472">Membrane</keyword>
<dbReference type="GO" id="GO:0000287">
    <property type="term" value="F:magnesium ion binding"/>
    <property type="evidence" value="ECO:0007669"/>
    <property type="project" value="TreeGrafter"/>
</dbReference>
<dbReference type="SUPFAM" id="SSF143865">
    <property type="entry name" value="CorA soluble domain-like"/>
    <property type="match status" value="1"/>
</dbReference>
<evidence type="ECO:0000256" key="8">
    <source>
        <dbReference type="ARBA" id="ARBA00023065"/>
    </source>
</evidence>
<dbReference type="Proteomes" id="UP000824128">
    <property type="component" value="Unassembled WGS sequence"/>
</dbReference>
<evidence type="ECO:0000256" key="10">
    <source>
        <dbReference type="ARBA" id="ARBA00034269"/>
    </source>
</evidence>
<accession>A0A9D1SSQ5</accession>
<dbReference type="InterPro" id="IPR045861">
    <property type="entry name" value="CorA_cytoplasmic_dom"/>
</dbReference>
<dbReference type="Pfam" id="PF01544">
    <property type="entry name" value="CorA"/>
    <property type="match status" value="1"/>
</dbReference>
<sequence>MTLTVHGAADLEALRPMIGSELLQRLRSRRHLCAALPDGMLLLKFPVQDDAGGGTARRQICICLDRERMLLFTDDGRCAGLMREQEAFPPAQALCRFLEALTEGDVDALERLEAAVTDLEDALLTARRVSRATGGRIVGFRRSLLRLKRYYEQLAQVTEFLCGDAAGALVGGQRRGFETLDRHIDRLLGYVMHLSEYVTQVREAYQAQLDYEQNQLMKAFTVLTAIFLPLSLIAGWYGMNFSMPEYQWALGYPFVILLSVVVCGVCFLVFRYKKWL</sequence>
<gene>
    <name evidence="13" type="ORF">IAD24_02305</name>
</gene>
<evidence type="ECO:0008006" key="15">
    <source>
        <dbReference type="Google" id="ProtNLM"/>
    </source>
</evidence>
<evidence type="ECO:0000313" key="14">
    <source>
        <dbReference type="Proteomes" id="UP000824128"/>
    </source>
</evidence>
<dbReference type="AlphaFoldDB" id="A0A9D1SSQ5"/>
<keyword evidence="5 12" id="KW-0812">Transmembrane</keyword>
<dbReference type="InterPro" id="IPR045863">
    <property type="entry name" value="CorA_TM1_TM2"/>
</dbReference>
<feature type="transmembrane region" description="Helical" evidence="12">
    <location>
        <begin position="219"/>
        <end position="238"/>
    </location>
</feature>
<dbReference type="GO" id="GO:0015087">
    <property type="term" value="F:cobalt ion transmembrane transporter activity"/>
    <property type="evidence" value="ECO:0007669"/>
    <property type="project" value="TreeGrafter"/>
</dbReference>
<dbReference type="PANTHER" id="PTHR46494:SF1">
    <property type="entry name" value="CORA FAMILY METAL ION TRANSPORTER (EUROFUNG)"/>
    <property type="match status" value="1"/>
</dbReference>
<dbReference type="GO" id="GO:0050897">
    <property type="term" value="F:cobalt ion binding"/>
    <property type="evidence" value="ECO:0007669"/>
    <property type="project" value="TreeGrafter"/>
</dbReference>
<name>A0A9D1SSQ5_9FIRM</name>
<evidence type="ECO:0000256" key="5">
    <source>
        <dbReference type="ARBA" id="ARBA00022692"/>
    </source>
</evidence>
<comment type="subcellular location">
    <subcellularLocation>
        <location evidence="1">Cell membrane</location>
        <topology evidence="1">Multi-pass membrane protein</topology>
    </subcellularLocation>
</comment>
<evidence type="ECO:0000313" key="13">
    <source>
        <dbReference type="EMBL" id="HIU93970.1"/>
    </source>
</evidence>
<dbReference type="GO" id="GO:0015095">
    <property type="term" value="F:magnesium ion transmembrane transporter activity"/>
    <property type="evidence" value="ECO:0007669"/>
    <property type="project" value="TreeGrafter"/>
</dbReference>
<dbReference type="EMBL" id="DVNZ01000073">
    <property type="protein sequence ID" value="HIU93970.1"/>
    <property type="molecule type" value="Genomic_DNA"/>
</dbReference>
<evidence type="ECO:0000256" key="4">
    <source>
        <dbReference type="ARBA" id="ARBA00022475"/>
    </source>
</evidence>
<keyword evidence="7 12" id="KW-1133">Transmembrane helix</keyword>
<dbReference type="SUPFAM" id="SSF144083">
    <property type="entry name" value="Magnesium transport protein CorA, transmembrane region"/>
    <property type="match status" value="1"/>
</dbReference>
<evidence type="ECO:0000256" key="11">
    <source>
        <dbReference type="ARBA" id="ARBA00045497"/>
    </source>
</evidence>
<comment type="catalytic activity">
    <reaction evidence="10">
        <text>Mg(2+)(in) = Mg(2+)(out)</text>
        <dbReference type="Rhea" id="RHEA:29827"/>
        <dbReference type="ChEBI" id="CHEBI:18420"/>
    </reaction>
</comment>
<dbReference type="CDD" id="cd12826">
    <property type="entry name" value="EcCorA_ZntB-like_u1"/>
    <property type="match status" value="1"/>
</dbReference>
<dbReference type="PANTHER" id="PTHR46494">
    <property type="entry name" value="CORA FAMILY METAL ION TRANSPORTER (EUROFUNG)"/>
    <property type="match status" value="1"/>
</dbReference>
<dbReference type="InterPro" id="IPR002523">
    <property type="entry name" value="MgTranspt_CorA/ZnTranspt_ZntB"/>
</dbReference>
<keyword evidence="3" id="KW-0813">Transport</keyword>
<evidence type="ECO:0000256" key="7">
    <source>
        <dbReference type="ARBA" id="ARBA00022989"/>
    </source>
</evidence>
<evidence type="ECO:0000256" key="9">
    <source>
        <dbReference type="ARBA" id="ARBA00023136"/>
    </source>
</evidence>
<keyword evidence="8" id="KW-0406">Ion transport</keyword>
<reference evidence="13" key="2">
    <citation type="journal article" date="2021" name="PeerJ">
        <title>Extensive microbial diversity within the chicken gut microbiome revealed by metagenomics and culture.</title>
        <authorList>
            <person name="Gilroy R."/>
            <person name="Ravi A."/>
            <person name="Getino M."/>
            <person name="Pursley I."/>
            <person name="Horton D.L."/>
            <person name="Alikhan N.F."/>
            <person name="Baker D."/>
            <person name="Gharbi K."/>
            <person name="Hall N."/>
            <person name="Watson M."/>
            <person name="Adriaenssens E.M."/>
            <person name="Foster-Nyarko E."/>
            <person name="Jarju S."/>
            <person name="Secka A."/>
            <person name="Antonio M."/>
            <person name="Oren A."/>
            <person name="Chaudhuri R.R."/>
            <person name="La Ragione R."/>
            <person name="Hildebrand F."/>
            <person name="Pallen M.J."/>
        </authorList>
    </citation>
    <scope>NUCLEOTIDE SEQUENCE</scope>
    <source>
        <strain evidence="13">ChiGjej2B2-16831</strain>
    </source>
</reference>
<evidence type="ECO:0000256" key="12">
    <source>
        <dbReference type="SAM" id="Phobius"/>
    </source>
</evidence>
<keyword evidence="4" id="KW-1003">Cell membrane</keyword>
<feature type="transmembrane region" description="Helical" evidence="12">
    <location>
        <begin position="250"/>
        <end position="270"/>
    </location>
</feature>
<comment type="similarity">
    <text evidence="2">Belongs to the CorA metal ion transporter (MIT) (TC 1.A.35) family.</text>
</comment>
<dbReference type="Gene3D" id="1.20.58.340">
    <property type="entry name" value="Magnesium transport protein CorA, transmembrane region"/>
    <property type="match status" value="2"/>
</dbReference>
<dbReference type="FunFam" id="1.20.58.340:FF:000004">
    <property type="entry name" value="Magnesium transport protein CorA"/>
    <property type="match status" value="1"/>
</dbReference>
<proteinExistence type="inferred from homology"/>
<evidence type="ECO:0000256" key="6">
    <source>
        <dbReference type="ARBA" id="ARBA00022842"/>
    </source>
</evidence>
<evidence type="ECO:0000256" key="2">
    <source>
        <dbReference type="ARBA" id="ARBA00009765"/>
    </source>
</evidence>
<keyword evidence="6" id="KW-0460">Magnesium</keyword>
<evidence type="ECO:0000256" key="1">
    <source>
        <dbReference type="ARBA" id="ARBA00004651"/>
    </source>
</evidence>
<reference evidence="13" key="1">
    <citation type="submission" date="2020-10" db="EMBL/GenBank/DDBJ databases">
        <authorList>
            <person name="Gilroy R."/>
        </authorList>
    </citation>
    <scope>NUCLEOTIDE SEQUENCE</scope>
    <source>
        <strain evidence="13">ChiGjej2B2-16831</strain>
    </source>
</reference>